<dbReference type="Proteomes" id="UP000198982">
    <property type="component" value="Unassembled WGS sequence"/>
</dbReference>
<evidence type="ECO:0000313" key="2">
    <source>
        <dbReference type="Proteomes" id="UP000198982"/>
    </source>
</evidence>
<organism evidence="1 2">
    <name type="scientific">Pseudomonas saponiphila</name>
    <dbReference type="NCBI Taxonomy" id="556534"/>
    <lineage>
        <taxon>Bacteria</taxon>
        <taxon>Pseudomonadati</taxon>
        <taxon>Pseudomonadota</taxon>
        <taxon>Gammaproteobacteria</taxon>
        <taxon>Pseudomonadales</taxon>
        <taxon>Pseudomonadaceae</taxon>
        <taxon>Pseudomonas</taxon>
    </lineage>
</organism>
<dbReference type="RefSeq" id="WP_049289835.1">
    <property type="nucleotide sequence ID" value="NZ_FNTJ01000004.1"/>
</dbReference>
<keyword evidence="2" id="KW-1185">Reference proteome</keyword>
<proteinExistence type="predicted"/>
<protein>
    <submittedName>
        <fullName evidence="1">Uncharacterized protein</fullName>
    </submittedName>
</protein>
<dbReference type="EMBL" id="FNTJ01000004">
    <property type="protein sequence ID" value="SED42091.1"/>
    <property type="molecule type" value="Genomic_DNA"/>
</dbReference>
<sequence>MPSDYDFKVVSKEDAVRYLLVWESKGYARLLDVVRMFDMDDGGVTVGFMDYGNPDTVVIVPEHMNRTYTKQQHALAAVGAMFDAVDEWNKVMAEVRQVVGVQS</sequence>
<name>A0A1H5AJV4_9PSED</name>
<evidence type="ECO:0000313" key="1">
    <source>
        <dbReference type="EMBL" id="SED42091.1"/>
    </source>
</evidence>
<dbReference type="AlphaFoldDB" id="A0A1H5AJV4"/>
<gene>
    <name evidence="1" type="ORF">SAMN05216178_7089</name>
</gene>
<accession>A0A1H5AJV4</accession>
<reference evidence="2" key="1">
    <citation type="submission" date="2016-10" db="EMBL/GenBank/DDBJ databases">
        <authorList>
            <person name="Varghese N."/>
            <person name="Submissions S."/>
        </authorList>
    </citation>
    <scope>NUCLEOTIDE SEQUENCE [LARGE SCALE GENOMIC DNA]</scope>
    <source>
        <strain evidence="2">DSM 9751</strain>
    </source>
</reference>